<evidence type="ECO:0000313" key="3">
    <source>
        <dbReference type="Proteomes" id="UP000659654"/>
    </source>
</evidence>
<comment type="caution">
    <text evidence="2">The sequence shown here is derived from an EMBL/GenBank/DDBJ whole genome shotgun (WGS) entry which is preliminary data.</text>
</comment>
<name>A0A7I8XPI3_BURXY</name>
<organism evidence="2 3">
    <name type="scientific">Bursaphelenchus xylophilus</name>
    <name type="common">Pinewood nematode worm</name>
    <name type="synonym">Aphelenchoides xylophilus</name>
    <dbReference type="NCBI Taxonomy" id="6326"/>
    <lineage>
        <taxon>Eukaryota</taxon>
        <taxon>Metazoa</taxon>
        <taxon>Ecdysozoa</taxon>
        <taxon>Nematoda</taxon>
        <taxon>Chromadorea</taxon>
        <taxon>Rhabditida</taxon>
        <taxon>Tylenchina</taxon>
        <taxon>Tylenchomorpha</taxon>
        <taxon>Aphelenchoidea</taxon>
        <taxon>Aphelenchoididae</taxon>
        <taxon>Bursaphelenchus</taxon>
    </lineage>
</organism>
<feature type="compositionally biased region" description="Polar residues" evidence="1">
    <location>
        <begin position="222"/>
        <end position="238"/>
    </location>
</feature>
<proteinExistence type="predicted"/>
<dbReference type="AlphaFoldDB" id="A0A7I8XPI3"/>
<dbReference type="Proteomes" id="UP000659654">
    <property type="component" value="Unassembled WGS sequence"/>
</dbReference>
<evidence type="ECO:0000256" key="1">
    <source>
        <dbReference type="SAM" id="MobiDB-lite"/>
    </source>
</evidence>
<dbReference type="EMBL" id="CAJFCV020000001">
    <property type="protein sequence ID" value="CAG9089125.1"/>
    <property type="molecule type" value="Genomic_DNA"/>
</dbReference>
<keyword evidence="3" id="KW-1185">Reference proteome</keyword>
<feature type="region of interest" description="Disordered" evidence="1">
    <location>
        <begin position="222"/>
        <end position="242"/>
    </location>
</feature>
<evidence type="ECO:0000313" key="2">
    <source>
        <dbReference type="EMBL" id="CAD5211786.1"/>
    </source>
</evidence>
<sequence>MSIIQDDVQPQVDDIFSYMCSLAVAKCAKKSEKKKASCGGAAMRKRLLIKNFVAFMLEQEKNMSEKYDDEVTRELRKQLKGKIPSTSAEKKALVEDVQDDDEEETEEVEDETYEEEEMREENEEETEEEEESEEEEEEEEEYEEVEDPLVQDLNVQSFDDSLPSDLNDSLDSSFLAPTNPMFMYSECEDLAPMPPSAELDDCLSDCSYDPLFNKPMPPTFTSNTPSSADMVSSPTSAPSWRESEPDLYMLEGSRRYYDDYHTVPARDYSLLGSDEMPSTHENLLYPVYEQFMISASCPAASDYSVPQPLPENFMEEGNGASLADTTPPSALPSNLNTYSELLNVSSCPMIGQFEKEPCKKSESTTAFVDLVNVRPPVSKVANCGMEAYLSESASVYGHCITDLDTNTTTMVDSAKFEPSARKRSAIYDCFEGVAKRLKL</sequence>
<dbReference type="Proteomes" id="UP000582659">
    <property type="component" value="Unassembled WGS sequence"/>
</dbReference>
<accession>A0A7I8XPI3</accession>
<feature type="region of interest" description="Disordered" evidence="1">
    <location>
        <begin position="79"/>
        <end position="146"/>
    </location>
</feature>
<dbReference type="SMR" id="A0A7I8XPI3"/>
<feature type="compositionally biased region" description="Acidic residues" evidence="1">
    <location>
        <begin position="96"/>
        <end position="146"/>
    </location>
</feature>
<dbReference type="EMBL" id="CAJFDI010000001">
    <property type="protein sequence ID" value="CAD5211786.1"/>
    <property type="molecule type" value="Genomic_DNA"/>
</dbReference>
<gene>
    <name evidence="2" type="ORF">BXYJ_LOCUS2595</name>
</gene>
<dbReference type="OrthoDB" id="5831414at2759"/>
<protein>
    <submittedName>
        <fullName evidence="2">(pine wood nematode) hypothetical protein</fullName>
    </submittedName>
</protein>
<reference evidence="2" key="1">
    <citation type="submission" date="2020-09" db="EMBL/GenBank/DDBJ databases">
        <authorList>
            <person name="Kikuchi T."/>
        </authorList>
    </citation>
    <scope>NUCLEOTIDE SEQUENCE</scope>
    <source>
        <strain evidence="2">Ka4C1</strain>
    </source>
</reference>